<evidence type="ECO:0000256" key="1">
    <source>
        <dbReference type="ARBA" id="ARBA00000221"/>
    </source>
</evidence>
<gene>
    <name evidence="8" type="ORF">GBAR_LOCUS21613</name>
</gene>
<accession>A0AA35T1S0</accession>
<evidence type="ECO:0000313" key="9">
    <source>
        <dbReference type="Proteomes" id="UP001174909"/>
    </source>
</evidence>
<dbReference type="Proteomes" id="UP001174909">
    <property type="component" value="Unassembled WGS sequence"/>
</dbReference>
<dbReference type="InterPro" id="IPR016292">
    <property type="entry name" value="Epoxide_hydrolase"/>
</dbReference>
<reference evidence="8" key="1">
    <citation type="submission" date="2023-03" db="EMBL/GenBank/DDBJ databases">
        <authorList>
            <person name="Steffen K."/>
            <person name="Cardenas P."/>
        </authorList>
    </citation>
    <scope>NUCLEOTIDE SEQUENCE</scope>
</reference>
<dbReference type="Pfam" id="PF06441">
    <property type="entry name" value="EHN"/>
    <property type="match status" value="1"/>
</dbReference>
<feature type="domain" description="Epoxide hydrolase N-terminal" evidence="7">
    <location>
        <begin position="3"/>
        <end position="108"/>
    </location>
</feature>
<keyword evidence="6" id="KW-0472">Membrane</keyword>
<evidence type="ECO:0000313" key="8">
    <source>
        <dbReference type="EMBL" id="CAI8038766.1"/>
    </source>
</evidence>
<dbReference type="AlphaFoldDB" id="A0AA35T1S0"/>
<organism evidence="8 9">
    <name type="scientific">Geodia barretti</name>
    <name type="common">Barrett's horny sponge</name>
    <dbReference type="NCBI Taxonomy" id="519541"/>
    <lineage>
        <taxon>Eukaryota</taxon>
        <taxon>Metazoa</taxon>
        <taxon>Porifera</taxon>
        <taxon>Demospongiae</taxon>
        <taxon>Heteroscleromorpha</taxon>
        <taxon>Tetractinellida</taxon>
        <taxon>Astrophorina</taxon>
        <taxon>Geodiidae</taxon>
        <taxon>Geodia</taxon>
    </lineage>
</organism>
<comment type="subcellular location">
    <subcellularLocation>
        <location evidence="6">Endoplasmic reticulum membrane</location>
    </subcellularLocation>
    <subcellularLocation>
        <location evidence="2">Microsome membrane</location>
        <topology evidence="2">Single-pass membrane protein</topology>
    </subcellularLocation>
</comment>
<dbReference type="EMBL" id="CASHTH010003008">
    <property type="protein sequence ID" value="CAI8038766.1"/>
    <property type="molecule type" value="Genomic_DNA"/>
</dbReference>
<keyword evidence="9" id="KW-1185">Reference proteome</keyword>
<evidence type="ECO:0000256" key="4">
    <source>
        <dbReference type="ARBA" id="ARBA00022797"/>
    </source>
</evidence>
<keyword evidence="6" id="KW-0256">Endoplasmic reticulum</keyword>
<comment type="catalytic activity">
    <reaction evidence="1 6">
        <text>1-(4-methoxyphenyl)-N-methyl-N-[(3-methyloxetan-3-yl)methyl]methanamine + H2O = 2-{[(4-methoxybenzyl)(methyl)amino]methyl}-2-methylpropane-1,3-diol</text>
        <dbReference type="Rhea" id="RHEA:55764"/>
        <dbReference type="ChEBI" id="CHEBI:15377"/>
        <dbReference type="ChEBI" id="CHEBI:139161"/>
        <dbReference type="ChEBI" id="CHEBI:139164"/>
        <dbReference type="EC" id="3.3.2.9"/>
    </reaction>
</comment>
<comment type="catalytic activity">
    <reaction evidence="6">
        <text>cis-stilbene oxide + H2O = (1R,2R)-hydrobenzoin</text>
        <dbReference type="Rhea" id="RHEA:23900"/>
        <dbReference type="ChEBI" id="CHEBI:15377"/>
        <dbReference type="ChEBI" id="CHEBI:50004"/>
        <dbReference type="ChEBI" id="CHEBI:50014"/>
        <dbReference type="EC" id="3.3.2.9"/>
    </reaction>
</comment>
<evidence type="ECO:0000256" key="2">
    <source>
        <dbReference type="ARBA" id="ARBA00004111"/>
    </source>
</evidence>
<dbReference type="PANTHER" id="PTHR21661:SF35">
    <property type="entry name" value="EPOXIDE HYDROLASE"/>
    <property type="match status" value="1"/>
</dbReference>
<dbReference type="PANTHER" id="PTHR21661">
    <property type="entry name" value="EPOXIDE HYDROLASE 1-RELATED"/>
    <property type="match status" value="1"/>
</dbReference>
<evidence type="ECO:0000256" key="6">
    <source>
        <dbReference type="PIRNR" id="PIRNR001112"/>
    </source>
</evidence>
<comment type="caution">
    <text evidence="8">The sequence shown here is derived from an EMBL/GenBank/DDBJ whole genome shotgun (WGS) entry which is preliminary data.</text>
</comment>
<proteinExistence type="inferred from homology"/>
<sequence>MAIQPFQINIPDEVLDDMRQRIANTRWPDEIPNTDWDYGSNMAYVRELADYWLNEFDWRKQEAMLNGFSQFRADVEGMGIHYIHERGKGPNPIPLVITHGWPSTFFEMYKIIPLLSDPASHGGNAEDAFDVIAPSMPSYGFSDRTTERGWSVSRVGDMWVSLMDVLGYDKFGAHGGDWGAGVTARLGYAHPDRMIGVHVTAVSATPHLDDDSPPLTDAEKEFHRARAQWREDEGAYGHIQGTKPQTLSYGLMDSPCRTGGMDSREVPRMVGLQRRCGERLYEGRAADEHHHLLGDADDKFVGANILRVAAAPLNMKKGEKITPPSAVARFPKDIGYPPREWAERVFNLQQWTEMPDGGHFAAMEKPEALVEDLRSFFRPLR</sequence>
<name>A0AA35T1S0_GEOBA</name>
<dbReference type="Gene3D" id="3.40.50.1820">
    <property type="entry name" value="alpha/beta hydrolase"/>
    <property type="match status" value="2"/>
</dbReference>
<dbReference type="EC" id="3.3.2.9" evidence="6"/>
<dbReference type="GO" id="GO:0097176">
    <property type="term" value="P:epoxide metabolic process"/>
    <property type="evidence" value="ECO:0007669"/>
    <property type="project" value="TreeGrafter"/>
</dbReference>
<dbReference type="InterPro" id="IPR029058">
    <property type="entry name" value="AB_hydrolase_fold"/>
</dbReference>
<evidence type="ECO:0000259" key="7">
    <source>
        <dbReference type="Pfam" id="PF06441"/>
    </source>
</evidence>
<comment type="similarity">
    <text evidence="3 6">Belongs to the peptidase S33 family.</text>
</comment>
<dbReference type="InterPro" id="IPR010497">
    <property type="entry name" value="Epoxide_hydro_N"/>
</dbReference>
<dbReference type="PRINTS" id="PR00412">
    <property type="entry name" value="EPOXHYDRLASE"/>
</dbReference>
<dbReference type="SUPFAM" id="SSF53474">
    <property type="entry name" value="alpha/beta-Hydrolases"/>
    <property type="match status" value="1"/>
</dbReference>
<keyword evidence="5 6" id="KW-0378">Hydrolase</keyword>
<dbReference type="GO" id="GO:0033961">
    <property type="term" value="F:cis-stilbene-oxide hydrolase activity"/>
    <property type="evidence" value="ECO:0007669"/>
    <property type="project" value="UniProtKB-UniRule"/>
</dbReference>
<evidence type="ECO:0000256" key="5">
    <source>
        <dbReference type="ARBA" id="ARBA00022801"/>
    </source>
</evidence>
<evidence type="ECO:0000256" key="3">
    <source>
        <dbReference type="ARBA" id="ARBA00010088"/>
    </source>
</evidence>
<dbReference type="InterPro" id="IPR000639">
    <property type="entry name" value="Epox_hydrolase-like"/>
</dbReference>
<keyword evidence="4 6" id="KW-0058">Aromatic hydrocarbons catabolism</keyword>
<protein>
    <recommendedName>
        <fullName evidence="6">Epoxide hydrolase</fullName>
        <ecNumber evidence="6">3.3.2.9</ecNumber>
    </recommendedName>
</protein>
<dbReference type="GO" id="GO:0005789">
    <property type="term" value="C:endoplasmic reticulum membrane"/>
    <property type="evidence" value="ECO:0007669"/>
    <property type="project" value="UniProtKB-SubCell"/>
</dbReference>
<dbReference type="PIRSF" id="PIRSF001112">
    <property type="entry name" value="Epoxide_hydrolase"/>
    <property type="match status" value="1"/>
</dbReference>